<dbReference type="RefSeq" id="WP_139941391.1">
    <property type="nucleotide sequence ID" value="NZ_JBHSYP010000002.1"/>
</dbReference>
<dbReference type="Pfam" id="PF07310">
    <property type="entry name" value="PAS_5"/>
    <property type="match status" value="1"/>
</dbReference>
<evidence type="ECO:0000313" key="2">
    <source>
        <dbReference type="Proteomes" id="UP000319148"/>
    </source>
</evidence>
<gene>
    <name evidence="1" type="ORF">FIV46_13165</name>
</gene>
<sequence>MSGSKRLGYFAEKELAEEEIPQRHPVRLFADHWRDIGGDKSIPARKDFSPIRIPNLLPYVAVVELVDTEEGPDLRTRLEGEYIVSLSGRNNRGHSLRNLMSEERFQKRLAEARKVLKSGQVYFSVNDLLDYRNESHTVIRGIFPFRMNGSETGQVFIVLADKDSSIV</sequence>
<accession>A0A501PGM3</accession>
<keyword evidence="2" id="KW-1185">Reference proteome</keyword>
<evidence type="ECO:0000313" key="1">
    <source>
        <dbReference type="EMBL" id="TPD59172.1"/>
    </source>
</evidence>
<protein>
    <submittedName>
        <fullName evidence="1">PAS domain-containing protein</fullName>
    </submittedName>
</protein>
<dbReference type="InterPro" id="IPR009922">
    <property type="entry name" value="DUF1457"/>
</dbReference>
<dbReference type="Proteomes" id="UP000319148">
    <property type="component" value="Unassembled WGS sequence"/>
</dbReference>
<organism evidence="1 2">
    <name type="scientific">Emcibacter nanhaiensis</name>
    <dbReference type="NCBI Taxonomy" id="1505037"/>
    <lineage>
        <taxon>Bacteria</taxon>
        <taxon>Pseudomonadati</taxon>
        <taxon>Pseudomonadota</taxon>
        <taxon>Alphaproteobacteria</taxon>
        <taxon>Emcibacterales</taxon>
        <taxon>Emcibacteraceae</taxon>
        <taxon>Emcibacter</taxon>
    </lineage>
</organism>
<proteinExistence type="predicted"/>
<dbReference type="EMBL" id="VFIY01000015">
    <property type="protein sequence ID" value="TPD59172.1"/>
    <property type="molecule type" value="Genomic_DNA"/>
</dbReference>
<comment type="caution">
    <text evidence="1">The sequence shown here is derived from an EMBL/GenBank/DDBJ whole genome shotgun (WGS) entry which is preliminary data.</text>
</comment>
<name>A0A501PGM3_9PROT</name>
<reference evidence="2" key="1">
    <citation type="submission" date="2019-06" db="EMBL/GenBank/DDBJ databases">
        <title>The complete genome of Emcibacter congregatus ZYLT.</title>
        <authorList>
            <person name="Zhao Z."/>
        </authorList>
    </citation>
    <scope>NUCLEOTIDE SEQUENCE [LARGE SCALE GENOMIC DNA]</scope>
    <source>
        <strain evidence="2">MCCC 1A06723</strain>
    </source>
</reference>
<dbReference type="AlphaFoldDB" id="A0A501PGM3"/>
<dbReference type="OrthoDB" id="8482086at2"/>